<evidence type="ECO:0000256" key="1">
    <source>
        <dbReference type="SAM" id="Phobius"/>
    </source>
</evidence>
<gene>
    <name evidence="2" type="ORF">DXZ20_34970</name>
</gene>
<dbReference type="Proteomes" id="UP000481033">
    <property type="component" value="Unassembled WGS sequence"/>
</dbReference>
<accession>A0A6M0RX85</accession>
<comment type="caution">
    <text evidence="2">The sequence shown here is derived from an EMBL/GenBank/DDBJ whole genome shotgun (WGS) entry which is preliminary data.</text>
</comment>
<organism evidence="2 3">
    <name type="scientific">Adonisia turfae CCMR0081</name>
    <dbReference type="NCBI Taxonomy" id="2292702"/>
    <lineage>
        <taxon>Bacteria</taxon>
        <taxon>Bacillati</taxon>
        <taxon>Cyanobacteriota</taxon>
        <taxon>Adonisia</taxon>
        <taxon>Adonisia turfae</taxon>
    </lineage>
</organism>
<feature type="transmembrane region" description="Helical" evidence="1">
    <location>
        <begin position="88"/>
        <end position="109"/>
    </location>
</feature>
<keyword evidence="1" id="KW-1133">Transmembrane helix</keyword>
<proteinExistence type="predicted"/>
<keyword evidence="3" id="KW-1185">Reference proteome</keyword>
<dbReference type="EMBL" id="QXHD01000004">
    <property type="protein sequence ID" value="NEZ60756.1"/>
    <property type="molecule type" value="Genomic_DNA"/>
</dbReference>
<keyword evidence="1" id="KW-0472">Membrane</keyword>
<dbReference type="AlphaFoldDB" id="A0A6M0RX85"/>
<evidence type="ECO:0000313" key="3">
    <source>
        <dbReference type="Proteomes" id="UP000481033"/>
    </source>
</evidence>
<feature type="transmembrane region" description="Helical" evidence="1">
    <location>
        <begin position="49"/>
        <end position="68"/>
    </location>
</feature>
<sequence>MRSLSEVIYLAAFAGFSFWTASFMSVVLIGVFRKGSDPLPTVSRLIGIYFSRALALIVIFAGMVWLLVRLTDFPIYLFNDVSYVRISLLAIFSGITSSIISIVFPNLFLQGLPSKDL</sequence>
<name>A0A6M0RX85_9CYAN</name>
<reference evidence="2 3" key="1">
    <citation type="journal article" date="2020" name="Microb. Ecol.">
        <title>Ecogenomics of the Marine Benthic Filamentous Cyanobacterium Adonisia.</title>
        <authorList>
            <person name="Walter J.M."/>
            <person name="Coutinho F.H."/>
            <person name="Leomil L."/>
            <person name="Hargreaves P.I."/>
            <person name="Campeao M.E."/>
            <person name="Vieira V.V."/>
            <person name="Silva B.S."/>
            <person name="Fistarol G.O."/>
            <person name="Salomon P.S."/>
            <person name="Sawabe T."/>
            <person name="Mino S."/>
            <person name="Hosokawa M."/>
            <person name="Miyashita H."/>
            <person name="Maruyama F."/>
            <person name="van Verk M.C."/>
            <person name="Dutilh B.E."/>
            <person name="Thompson C.C."/>
            <person name="Thompson F.L."/>
        </authorList>
    </citation>
    <scope>NUCLEOTIDE SEQUENCE [LARGE SCALE GENOMIC DNA]</scope>
    <source>
        <strain evidence="2 3">CCMR0081</strain>
    </source>
</reference>
<protein>
    <submittedName>
        <fullName evidence="2">Uncharacterized protein</fullName>
    </submittedName>
</protein>
<feature type="transmembrane region" description="Helical" evidence="1">
    <location>
        <begin position="7"/>
        <end position="29"/>
    </location>
</feature>
<keyword evidence="1" id="KW-0812">Transmembrane</keyword>
<evidence type="ECO:0000313" key="2">
    <source>
        <dbReference type="EMBL" id="NEZ60756.1"/>
    </source>
</evidence>